<gene>
    <name evidence="8" type="ORF">P9H32_10655</name>
</gene>
<keyword evidence="3 8" id="KW-0418">Kinase</keyword>
<dbReference type="EC" id="2.7.11.1" evidence="8"/>
<dbReference type="SUPFAM" id="SSF56112">
    <property type="entry name" value="Protein kinase-like (PK-like)"/>
    <property type="match status" value="1"/>
</dbReference>
<dbReference type="PROSITE" id="PS50011">
    <property type="entry name" value="PROTEIN_KINASE_DOM"/>
    <property type="match status" value="1"/>
</dbReference>
<evidence type="ECO:0000256" key="2">
    <source>
        <dbReference type="ARBA" id="ARBA00022741"/>
    </source>
</evidence>
<keyword evidence="1 8" id="KW-0808">Transferase</keyword>
<evidence type="ECO:0000313" key="9">
    <source>
        <dbReference type="Proteomes" id="UP001290861"/>
    </source>
</evidence>
<keyword evidence="6" id="KW-1133">Transmembrane helix</keyword>
<feature type="transmembrane region" description="Helical" evidence="6">
    <location>
        <begin position="367"/>
        <end position="388"/>
    </location>
</feature>
<accession>A0ABU5MY37</accession>
<comment type="caution">
    <text evidence="8">The sequence shown here is derived from an EMBL/GenBank/DDBJ whole genome shotgun (WGS) entry which is preliminary data.</text>
</comment>
<dbReference type="PANTHER" id="PTHR43289:SF6">
    <property type="entry name" value="SERINE_THREONINE-PROTEIN KINASE NEKL-3"/>
    <property type="match status" value="1"/>
</dbReference>
<evidence type="ECO:0000256" key="3">
    <source>
        <dbReference type="ARBA" id="ARBA00022777"/>
    </source>
</evidence>
<dbReference type="Gene3D" id="1.10.510.10">
    <property type="entry name" value="Transferase(Phosphotransferase) domain 1"/>
    <property type="match status" value="1"/>
</dbReference>
<name>A0ABU5MY37_9BACT</name>
<keyword evidence="5" id="KW-0175">Coiled coil</keyword>
<feature type="domain" description="Protein kinase" evidence="7">
    <location>
        <begin position="53"/>
        <end position="341"/>
    </location>
</feature>
<organism evidence="8 9">
    <name type="scientific">Pontiella agarivorans</name>
    <dbReference type="NCBI Taxonomy" id="3038953"/>
    <lineage>
        <taxon>Bacteria</taxon>
        <taxon>Pseudomonadati</taxon>
        <taxon>Kiritimatiellota</taxon>
        <taxon>Kiritimatiellia</taxon>
        <taxon>Kiritimatiellales</taxon>
        <taxon>Pontiellaceae</taxon>
        <taxon>Pontiella</taxon>
    </lineage>
</organism>
<keyword evidence="4" id="KW-0067">ATP-binding</keyword>
<dbReference type="InterPro" id="IPR000719">
    <property type="entry name" value="Prot_kinase_dom"/>
</dbReference>
<evidence type="ECO:0000256" key="4">
    <source>
        <dbReference type="ARBA" id="ARBA00022840"/>
    </source>
</evidence>
<dbReference type="CDD" id="cd14014">
    <property type="entry name" value="STKc_PknB_like"/>
    <property type="match status" value="1"/>
</dbReference>
<keyword evidence="6" id="KW-0812">Transmembrane</keyword>
<protein>
    <submittedName>
        <fullName evidence="8">Serine/threonine-protein kinase</fullName>
        <ecNumber evidence="8">2.7.11.1</ecNumber>
    </submittedName>
</protein>
<dbReference type="EMBL" id="JARVCO010000010">
    <property type="protein sequence ID" value="MDZ8119084.1"/>
    <property type="molecule type" value="Genomic_DNA"/>
</dbReference>
<evidence type="ECO:0000313" key="8">
    <source>
        <dbReference type="EMBL" id="MDZ8119084.1"/>
    </source>
</evidence>
<dbReference type="PANTHER" id="PTHR43289">
    <property type="entry name" value="MITOGEN-ACTIVATED PROTEIN KINASE KINASE KINASE 20-RELATED"/>
    <property type="match status" value="1"/>
</dbReference>
<evidence type="ECO:0000259" key="7">
    <source>
        <dbReference type="PROSITE" id="PS50011"/>
    </source>
</evidence>
<dbReference type="InterPro" id="IPR011009">
    <property type="entry name" value="Kinase-like_dom_sf"/>
</dbReference>
<keyword evidence="2" id="KW-0547">Nucleotide-binding</keyword>
<feature type="coiled-coil region" evidence="5">
    <location>
        <begin position="401"/>
        <end position="428"/>
    </location>
</feature>
<keyword evidence="6" id="KW-0472">Membrane</keyword>
<dbReference type="GO" id="GO:0004674">
    <property type="term" value="F:protein serine/threonine kinase activity"/>
    <property type="evidence" value="ECO:0007669"/>
    <property type="project" value="UniProtKB-EC"/>
</dbReference>
<dbReference type="Pfam" id="PF00069">
    <property type="entry name" value="Pkinase"/>
    <property type="match status" value="1"/>
</dbReference>
<evidence type="ECO:0000256" key="6">
    <source>
        <dbReference type="SAM" id="Phobius"/>
    </source>
</evidence>
<dbReference type="Proteomes" id="UP001290861">
    <property type="component" value="Unassembled WGS sequence"/>
</dbReference>
<proteinExistence type="predicted"/>
<dbReference type="SMART" id="SM00220">
    <property type="entry name" value="S_TKc"/>
    <property type="match status" value="1"/>
</dbReference>
<reference evidence="8 9" key="1">
    <citation type="journal article" date="2024" name="Appl. Environ. Microbiol.">
        <title>Pontiella agarivorans sp. nov., a novel marine anaerobic bacterium capable of degrading macroalgal polysaccharides and fixing nitrogen.</title>
        <authorList>
            <person name="Liu N."/>
            <person name="Kivenson V."/>
            <person name="Peng X."/>
            <person name="Cui Z."/>
            <person name="Lankiewicz T.S."/>
            <person name="Gosselin K.M."/>
            <person name="English C.J."/>
            <person name="Blair E.M."/>
            <person name="O'Malley M.A."/>
            <person name="Valentine D.L."/>
        </authorList>
    </citation>
    <scope>NUCLEOTIDE SEQUENCE [LARGE SCALE GENOMIC DNA]</scope>
    <source>
        <strain evidence="8 9">NLcol2</strain>
    </source>
</reference>
<evidence type="ECO:0000256" key="5">
    <source>
        <dbReference type="SAM" id="Coils"/>
    </source>
</evidence>
<evidence type="ECO:0000256" key="1">
    <source>
        <dbReference type="ARBA" id="ARBA00022679"/>
    </source>
</evidence>
<dbReference type="RefSeq" id="WP_322608873.1">
    <property type="nucleotide sequence ID" value="NZ_JARVCO010000010.1"/>
</dbReference>
<sequence>MKDDFHEDPEDCREEPLRFLGRLYDEENQILDADEAEALNPILQTLRQKGPHYSDEEFLCEGGEKRIFKVRDLLTDRIIAMAKPLRTSTDLSRERFLREARLTANLQHPNIISVYEQGLDDEGNPYFTMEYVPGDDLGEIVKKLKPADDARAGSQTRLLEIFIKICDSLAYAHSRGVVHLDVKPANIKVGSFGEALLCDWGLARVITGGFDEIEDVPGDLLDDRPNSDLQNDLDASGLVKGTPGFMAPEQVRREGVLDERTDVYALGAVLYFILTQRPPVDGKSSHEILDKTLCGQIDPPSRVTGRFIPRGLEAVVMKALALEPENRYPSVIELRDELERFSMGFATDAQQAGLLDRLVLLIKRRPVVFRVVAASLCIFTVVTSLAFVRIIQEKQNAVAARHVAENLRRRAEENLRLYKEEVARSRMLSDSIGTALESLQKRDNYLDAVSKIHLLTVQLESEKDPDMQQLFLKQLAMLHFVRQNFSLSVTYFEQVKEPAEYQVFYDLSRRYLQKKPDDRVWLPPAHVRELILAIPMEFNNVAYSLAFYYFGTPPADDPEAMLPLVETLLARLNGLGRPKQRMTTLYLEQHPGGTGLSLAGKPYTEFHLPLPAPRKTVNVLSPLNLYALDFSGGKISSPDPLVGLDVQEVNLTGIDGWSISQLHRLKPRKLKRIYHSFDVDDELLQKISPQTEFIRRSP</sequence>
<keyword evidence="9" id="KW-1185">Reference proteome</keyword>